<keyword evidence="6" id="KW-0408">Iron</keyword>
<dbReference type="EMBL" id="JXTB01000053">
    <property type="protein sequence ID" value="PON69987.1"/>
    <property type="molecule type" value="Genomic_DNA"/>
</dbReference>
<comment type="similarity">
    <text evidence="2">Belongs to the cytochrome P450 family.</text>
</comment>
<comment type="caution">
    <text evidence="8">The sequence shown here is derived from an EMBL/GenBank/DDBJ whole genome shotgun (WGS) entry which is preliminary data.</text>
</comment>
<proteinExistence type="inferred from homology"/>
<dbReference type="PANTHER" id="PTHR24296">
    <property type="entry name" value="CYTOCHROME P450"/>
    <property type="match status" value="1"/>
</dbReference>
<keyword evidence="9" id="KW-1185">Reference proteome</keyword>
<dbReference type="AlphaFoldDB" id="A0A2P5D9M4"/>
<evidence type="ECO:0000256" key="3">
    <source>
        <dbReference type="ARBA" id="ARBA00022617"/>
    </source>
</evidence>
<dbReference type="GO" id="GO:0005506">
    <property type="term" value="F:iron ion binding"/>
    <property type="evidence" value="ECO:0007669"/>
    <property type="project" value="InterPro"/>
</dbReference>
<dbReference type="Pfam" id="PF00067">
    <property type="entry name" value="p450"/>
    <property type="match status" value="1"/>
</dbReference>
<keyword evidence="5" id="KW-0560">Oxidoreductase</keyword>
<sequence length="135" mass="15507">MLLTLFLQDMLMKSAVDSMFKVGFGVDFGNQFTKFFYLVWQNPLVQEKIACEVRQATNPKDTIPPDEFAELITEEALDKMQYLHATIIETLRLYPAVTLVIPIPDLILIHVVFPLTDLLEAINLKILALMFIFFP</sequence>
<gene>
    <name evidence="8" type="ORF">PanWU01x14_084510</name>
</gene>
<dbReference type="Proteomes" id="UP000237105">
    <property type="component" value="Unassembled WGS sequence"/>
</dbReference>
<dbReference type="SUPFAM" id="SSF48264">
    <property type="entry name" value="Cytochrome P450"/>
    <property type="match status" value="1"/>
</dbReference>
<dbReference type="Gene3D" id="1.10.630.10">
    <property type="entry name" value="Cytochrome P450"/>
    <property type="match status" value="1"/>
</dbReference>
<dbReference type="GO" id="GO:0020037">
    <property type="term" value="F:heme binding"/>
    <property type="evidence" value="ECO:0007669"/>
    <property type="project" value="InterPro"/>
</dbReference>
<keyword evidence="4" id="KW-0479">Metal-binding</keyword>
<protein>
    <submittedName>
        <fullName evidence="8">Cytochrome P</fullName>
    </submittedName>
</protein>
<dbReference type="InterPro" id="IPR001128">
    <property type="entry name" value="Cyt_P450"/>
</dbReference>
<accession>A0A2P5D9M4</accession>
<dbReference type="InterPro" id="IPR036396">
    <property type="entry name" value="Cyt_P450_sf"/>
</dbReference>
<evidence type="ECO:0000256" key="1">
    <source>
        <dbReference type="ARBA" id="ARBA00001971"/>
    </source>
</evidence>
<dbReference type="OrthoDB" id="1743734at2759"/>
<dbReference type="STRING" id="3476.A0A2P5D9M4"/>
<keyword evidence="7" id="KW-0503">Monooxygenase</keyword>
<dbReference type="GO" id="GO:0004497">
    <property type="term" value="F:monooxygenase activity"/>
    <property type="evidence" value="ECO:0007669"/>
    <property type="project" value="UniProtKB-KW"/>
</dbReference>
<comment type="cofactor">
    <cofactor evidence="1">
        <name>heme</name>
        <dbReference type="ChEBI" id="CHEBI:30413"/>
    </cofactor>
</comment>
<reference evidence="9" key="1">
    <citation type="submission" date="2016-06" db="EMBL/GenBank/DDBJ databases">
        <title>Parallel loss of symbiosis genes in relatives of nitrogen-fixing non-legume Parasponia.</title>
        <authorList>
            <person name="Van Velzen R."/>
            <person name="Holmer R."/>
            <person name="Bu F."/>
            <person name="Rutten L."/>
            <person name="Van Zeijl A."/>
            <person name="Liu W."/>
            <person name="Santuari L."/>
            <person name="Cao Q."/>
            <person name="Sharma T."/>
            <person name="Shen D."/>
            <person name="Roswanjaya Y."/>
            <person name="Wardhani T."/>
            <person name="Kalhor M.S."/>
            <person name="Jansen J."/>
            <person name="Van den Hoogen J."/>
            <person name="Gungor B."/>
            <person name="Hartog M."/>
            <person name="Hontelez J."/>
            <person name="Verver J."/>
            <person name="Yang W.-C."/>
            <person name="Schijlen E."/>
            <person name="Repin R."/>
            <person name="Schilthuizen M."/>
            <person name="Schranz E."/>
            <person name="Heidstra R."/>
            <person name="Miyata K."/>
            <person name="Fedorova E."/>
            <person name="Kohlen W."/>
            <person name="Bisseling T."/>
            <person name="Smit S."/>
            <person name="Geurts R."/>
        </authorList>
    </citation>
    <scope>NUCLEOTIDE SEQUENCE [LARGE SCALE GENOMIC DNA]</scope>
    <source>
        <strain evidence="9">cv. WU1-14</strain>
    </source>
</reference>
<evidence type="ECO:0000313" key="9">
    <source>
        <dbReference type="Proteomes" id="UP000237105"/>
    </source>
</evidence>
<keyword evidence="3" id="KW-0349">Heme</keyword>
<name>A0A2P5D9M4_PARAD</name>
<evidence type="ECO:0000256" key="6">
    <source>
        <dbReference type="ARBA" id="ARBA00023004"/>
    </source>
</evidence>
<evidence type="ECO:0000313" key="8">
    <source>
        <dbReference type="EMBL" id="PON69987.1"/>
    </source>
</evidence>
<organism evidence="8 9">
    <name type="scientific">Parasponia andersonii</name>
    <name type="common">Sponia andersonii</name>
    <dbReference type="NCBI Taxonomy" id="3476"/>
    <lineage>
        <taxon>Eukaryota</taxon>
        <taxon>Viridiplantae</taxon>
        <taxon>Streptophyta</taxon>
        <taxon>Embryophyta</taxon>
        <taxon>Tracheophyta</taxon>
        <taxon>Spermatophyta</taxon>
        <taxon>Magnoliopsida</taxon>
        <taxon>eudicotyledons</taxon>
        <taxon>Gunneridae</taxon>
        <taxon>Pentapetalae</taxon>
        <taxon>rosids</taxon>
        <taxon>fabids</taxon>
        <taxon>Rosales</taxon>
        <taxon>Cannabaceae</taxon>
        <taxon>Parasponia</taxon>
    </lineage>
</organism>
<evidence type="ECO:0000256" key="4">
    <source>
        <dbReference type="ARBA" id="ARBA00022723"/>
    </source>
</evidence>
<evidence type="ECO:0000256" key="2">
    <source>
        <dbReference type="ARBA" id="ARBA00010617"/>
    </source>
</evidence>
<evidence type="ECO:0000256" key="7">
    <source>
        <dbReference type="ARBA" id="ARBA00023033"/>
    </source>
</evidence>
<evidence type="ECO:0000256" key="5">
    <source>
        <dbReference type="ARBA" id="ARBA00023002"/>
    </source>
</evidence>
<dbReference type="GO" id="GO:0016705">
    <property type="term" value="F:oxidoreductase activity, acting on paired donors, with incorporation or reduction of molecular oxygen"/>
    <property type="evidence" value="ECO:0007669"/>
    <property type="project" value="InterPro"/>
</dbReference>